<evidence type="ECO:0000313" key="7">
    <source>
        <dbReference type="EMBL" id="OAL71695.1"/>
    </source>
</evidence>
<comment type="similarity">
    <text evidence="4">Belongs to the NRP synthetase family.</text>
</comment>
<dbReference type="EMBL" id="LHPN01000005">
    <property type="protein sequence ID" value="OAL71695.1"/>
    <property type="molecule type" value="Genomic_DNA"/>
</dbReference>
<dbReference type="PROSITE" id="PS00455">
    <property type="entry name" value="AMP_BINDING"/>
    <property type="match status" value="1"/>
</dbReference>
<dbReference type="Gene3D" id="1.10.1200.10">
    <property type="entry name" value="ACP-like"/>
    <property type="match status" value="1"/>
</dbReference>
<keyword evidence="8" id="KW-1185">Reference proteome</keyword>
<dbReference type="GO" id="GO:0005737">
    <property type="term" value="C:cytoplasm"/>
    <property type="evidence" value="ECO:0007669"/>
    <property type="project" value="TreeGrafter"/>
</dbReference>
<comment type="caution">
    <text evidence="7">The sequence shown here is derived from an EMBL/GenBank/DDBJ whole genome shotgun (WGS) entry which is preliminary data.</text>
</comment>
<dbReference type="PANTHER" id="PTHR45527:SF3">
    <property type="entry name" value="SIDEROPHORE SYNTHETASE (EUROFUNG)"/>
    <property type="match status" value="1"/>
</dbReference>
<evidence type="ECO:0000256" key="4">
    <source>
        <dbReference type="ARBA" id="ARBA00029454"/>
    </source>
</evidence>
<keyword evidence="1" id="KW-0596">Phosphopantetheine</keyword>
<dbReference type="AlphaFoldDB" id="A0A178FIF3"/>
<dbReference type="InterPro" id="IPR001242">
    <property type="entry name" value="Condensation_dom"/>
</dbReference>
<dbReference type="Gene3D" id="3.30.559.30">
    <property type="entry name" value="Nonribosomal peptide synthetase, condensation domain"/>
    <property type="match status" value="1"/>
</dbReference>
<accession>A0A178FIF3</accession>
<dbReference type="InterPro" id="IPR045851">
    <property type="entry name" value="AMP-bd_C_sf"/>
</dbReference>
<proteinExistence type="inferred from homology"/>
<dbReference type="InterPro" id="IPR036736">
    <property type="entry name" value="ACP-like_sf"/>
</dbReference>
<dbReference type="PROSITE" id="PS00012">
    <property type="entry name" value="PHOSPHOPANTETHEINE"/>
    <property type="match status" value="1"/>
</dbReference>
<dbReference type="CDD" id="cd05918">
    <property type="entry name" value="A_NRPS_SidN3_like"/>
    <property type="match status" value="1"/>
</dbReference>
<dbReference type="GO" id="GO:0031177">
    <property type="term" value="F:phosphopantetheine binding"/>
    <property type="evidence" value="ECO:0007669"/>
    <property type="project" value="TreeGrafter"/>
</dbReference>
<keyword evidence="3" id="KW-0436">Ligase</keyword>
<dbReference type="PANTHER" id="PTHR45527">
    <property type="entry name" value="NONRIBOSOMAL PEPTIDE SYNTHETASE"/>
    <property type="match status" value="1"/>
</dbReference>
<evidence type="ECO:0000256" key="2">
    <source>
        <dbReference type="ARBA" id="ARBA00022553"/>
    </source>
</evidence>
<keyword evidence="5" id="KW-0732">Signal</keyword>
<feature type="chain" id="PRO_5008086241" description="Carrier domain-containing protein" evidence="5">
    <location>
        <begin position="21"/>
        <end position="1236"/>
    </location>
</feature>
<name>A0A178FIF3_TRIVO</name>
<dbReference type="NCBIfam" id="TIGR01733">
    <property type="entry name" value="AA-adenyl-dom"/>
    <property type="match status" value="1"/>
</dbReference>
<keyword evidence="2" id="KW-0597">Phosphoprotein</keyword>
<dbReference type="Gene3D" id="3.30.559.10">
    <property type="entry name" value="Chloramphenicol acetyltransferase-like domain"/>
    <property type="match status" value="1"/>
</dbReference>
<dbReference type="SUPFAM" id="SSF52777">
    <property type="entry name" value="CoA-dependent acyltransferases"/>
    <property type="match status" value="2"/>
</dbReference>
<dbReference type="SUPFAM" id="SSF47336">
    <property type="entry name" value="ACP-like"/>
    <property type="match status" value="1"/>
</dbReference>
<organism evidence="7 8">
    <name type="scientific">Trichophyton violaceum</name>
    <dbReference type="NCBI Taxonomy" id="34388"/>
    <lineage>
        <taxon>Eukaryota</taxon>
        <taxon>Fungi</taxon>
        <taxon>Dikarya</taxon>
        <taxon>Ascomycota</taxon>
        <taxon>Pezizomycotina</taxon>
        <taxon>Eurotiomycetes</taxon>
        <taxon>Eurotiomycetidae</taxon>
        <taxon>Onygenales</taxon>
        <taxon>Arthrodermataceae</taxon>
        <taxon>Trichophyton</taxon>
    </lineage>
</organism>
<protein>
    <recommendedName>
        <fullName evidence="6">Carrier domain-containing protein</fullName>
    </recommendedName>
</protein>
<dbReference type="InterPro" id="IPR020845">
    <property type="entry name" value="AMP-binding_CS"/>
</dbReference>
<dbReference type="InterPro" id="IPR009081">
    <property type="entry name" value="PP-bd_ACP"/>
</dbReference>
<reference evidence="7 8" key="1">
    <citation type="submission" date="2016-05" db="EMBL/GenBank/DDBJ databases">
        <title>Genome sequencing of Trichophyton violaceum CMCC(F)T3l isolated from hair.</title>
        <authorList>
            <person name="Zhan P."/>
            <person name="Tao Y."/>
            <person name="Liu W."/>
        </authorList>
    </citation>
    <scope>NUCLEOTIDE SEQUENCE [LARGE SCALE GENOMIC DNA]</scope>
    <source>
        <strain evidence="8">CMCC(F)T3l</strain>
    </source>
</reference>
<dbReference type="InterPro" id="IPR042099">
    <property type="entry name" value="ANL_N_sf"/>
</dbReference>
<dbReference type="GO" id="GO:0043041">
    <property type="term" value="P:amino acid activation for nonribosomal peptide biosynthetic process"/>
    <property type="evidence" value="ECO:0007669"/>
    <property type="project" value="TreeGrafter"/>
</dbReference>
<dbReference type="InterPro" id="IPR006162">
    <property type="entry name" value="Ppantetheine_attach_site"/>
</dbReference>
<evidence type="ECO:0000256" key="1">
    <source>
        <dbReference type="ARBA" id="ARBA00022450"/>
    </source>
</evidence>
<sequence>MAMAATSPSILALGWAATLALFTGSDEVNFDLTSSEDYSASKSIELQVPYNGTVQAALETVDQIIRSTADTQSDGQQTLLAIHHQGPQPGHLSSRSGRSKQAVVLCDLTSEDGLAIQGWAEDAWTCTQMVSQMRHLVALIKQGPNDAPVTTITSGIHSEDLRRVQEWNSNELARHDICIHEQIRRQSESHGEEIAVCAWDGSFTYNELERLSAQYAARLQAQGVEAETCVPLCFTKSRWANIAVLAVLKAGGAFVLLDPSHPTSRLQTICHDVGARLVISSPRDAHISRPLNLPILEVGPDIPATDMQLKPVTVQPHNAAYVCFTSGSTGNPKGAIIEHRMVSTVAASWGVFLDSRSRVFQFSAYAFDVATFDALAALMYGGCVCVPSEASRRDDIAGAFAALRANVLFTTPSVLQTISPADMPGLKIALIGGETPVKALLDQWIPSVKVFNVYGPAECAVGVANHGPLAIPYNPRAFNRKMGCHIWLADIRNPNQLAPVGAVGEIVIEGPTVARGYINVTGAKAAAFIPFCPWVPNSQERHRAYRTGDHGRYIDPDGSIEFIGRKDTQVKIRGQRVELSDVEHHLRRLYPGAHHVIAEVAIPAARKGAHPLLAGFIDESNTNEKSNNENGIPDNSSLLLPPGAPFISDWLDRVRPAMQASLPSYMVPTLALPISRMPLTPTGKTDRRQLRAIVEKLPMADFESYSIGSGVTGRIKQQPDSDMGRSIQTAVAEILSLQPQLIGMEDDFIKLGGDSITAMKLAALLQQNQISLSVVDIIQYPVLTAMTERAVYFMNGSSDNILEAAPSFTMFPSTSAEIASKLDVTEADILDILPATEQQVIMLAFPPQYEIIHIPGSVDARSLESACESVIHRHEILRTVFVDYCNSIFQTVLRRMTTTFKHYECPDDLKEFQSGLLKEDSDQFMPWNVPSISFFLLSQNSQQYTLIVRLNHAVYDAQSLPIILKDIENIYNGQPLSTPISFSPWAYKFLTSATPKTYEFWKTLLEGSSMTYVGDPFADMEAGKETFIEATRSLSVLEPPKGITLASLVKAAWSLTLSKHCQKSDVVFGQVVHGRAHGLPGEEAVVGPCLNLIPVRMDLSAIKHGEDLLHCIQRQNVASIAYDQVQFKDIIKKSTNWPKDTVFGTQLLHQAGGPICTLKFGSVHATLDEYYAPRLAKELRDFVFMSTVYDQTHTLQIFATNAYLDQQSADAMIDTLVFYVRALSRDPQAISGAYKN</sequence>
<feature type="domain" description="Carrier" evidence="6">
    <location>
        <begin position="718"/>
        <end position="794"/>
    </location>
</feature>
<evidence type="ECO:0000259" key="6">
    <source>
        <dbReference type="PROSITE" id="PS50075"/>
    </source>
</evidence>
<dbReference type="Gene3D" id="3.40.50.12780">
    <property type="entry name" value="N-terminal domain of ligase-like"/>
    <property type="match status" value="1"/>
</dbReference>
<dbReference type="Pfam" id="PF00550">
    <property type="entry name" value="PP-binding"/>
    <property type="match status" value="1"/>
</dbReference>
<dbReference type="FunFam" id="3.30.300.30:FF:000015">
    <property type="entry name" value="Nonribosomal peptide synthase SidD"/>
    <property type="match status" value="1"/>
</dbReference>
<dbReference type="GO" id="GO:0044550">
    <property type="term" value="P:secondary metabolite biosynthetic process"/>
    <property type="evidence" value="ECO:0007669"/>
    <property type="project" value="TreeGrafter"/>
</dbReference>
<dbReference type="InterPro" id="IPR010071">
    <property type="entry name" value="AA_adenyl_dom"/>
</dbReference>
<dbReference type="Pfam" id="PF00668">
    <property type="entry name" value="Condensation"/>
    <property type="match status" value="1"/>
</dbReference>
<dbReference type="InterPro" id="IPR000873">
    <property type="entry name" value="AMP-dep_synth/lig_dom"/>
</dbReference>
<dbReference type="Pfam" id="PF00501">
    <property type="entry name" value="AMP-binding"/>
    <property type="match status" value="1"/>
</dbReference>
<feature type="signal peptide" evidence="5">
    <location>
        <begin position="1"/>
        <end position="20"/>
    </location>
</feature>
<evidence type="ECO:0000256" key="3">
    <source>
        <dbReference type="ARBA" id="ARBA00022598"/>
    </source>
</evidence>
<dbReference type="Gene3D" id="3.30.300.30">
    <property type="match status" value="1"/>
</dbReference>
<evidence type="ECO:0000256" key="5">
    <source>
        <dbReference type="SAM" id="SignalP"/>
    </source>
</evidence>
<dbReference type="PROSITE" id="PS50075">
    <property type="entry name" value="CARRIER"/>
    <property type="match status" value="1"/>
</dbReference>
<dbReference type="OrthoDB" id="416786at2759"/>
<gene>
    <name evidence="7" type="ORF">A7D00_3724</name>
</gene>
<dbReference type="Proteomes" id="UP000243519">
    <property type="component" value="Unassembled WGS sequence"/>
</dbReference>
<dbReference type="SUPFAM" id="SSF56801">
    <property type="entry name" value="Acetyl-CoA synthetase-like"/>
    <property type="match status" value="1"/>
</dbReference>
<dbReference type="InterPro" id="IPR023213">
    <property type="entry name" value="CAT-like_dom_sf"/>
</dbReference>
<dbReference type="GO" id="GO:0016874">
    <property type="term" value="F:ligase activity"/>
    <property type="evidence" value="ECO:0007669"/>
    <property type="project" value="UniProtKB-KW"/>
</dbReference>
<evidence type="ECO:0000313" key="8">
    <source>
        <dbReference type="Proteomes" id="UP000243519"/>
    </source>
</evidence>